<proteinExistence type="inferred from homology"/>
<keyword evidence="6" id="KW-1133">Transmembrane helix</keyword>
<dbReference type="GO" id="GO:0005739">
    <property type="term" value="C:mitochondrion"/>
    <property type="evidence" value="ECO:0007669"/>
    <property type="project" value="TreeGrafter"/>
</dbReference>
<dbReference type="GO" id="GO:0008444">
    <property type="term" value="F:CDP-diacylglycerol-glycerol-3-phosphate 3-phosphatidyltransferase activity"/>
    <property type="evidence" value="ECO:0007669"/>
    <property type="project" value="InterPro"/>
</dbReference>
<evidence type="ECO:0000256" key="4">
    <source>
        <dbReference type="ARBA" id="ARBA00022679"/>
    </source>
</evidence>
<evidence type="ECO:0000313" key="13">
    <source>
        <dbReference type="Proteomes" id="UP000307169"/>
    </source>
</evidence>
<dbReference type="PANTHER" id="PTHR14269:SF60">
    <property type="entry name" value="CARDIOLIPIN SYNTHASE (CMP-FORMING)"/>
    <property type="match status" value="1"/>
</dbReference>
<evidence type="ECO:0008006" key="14">
    <source>
        <dbReference type="Google" id="ProtNLM"/>
    </source>
</evidence>
<evidence type="ECO:0000256" key="2">
    <source>
        <dbReference type="ARBA" id="ARBA00010441"/>
    </source>
</evidence>
<comment type="similarity">
    <text evidence="2 11">Belongs to the CDP-alcohol phosphatidyltransferase class-I family.</text>
</comment>
<dbReference type="PROSITE" id="PS00379">
    <property type="entry name" value="CDP_ALCOHOL_P_TRANSF"/>
    <property type="match status" value="1"/>
</dbReference>
<evidence type="ECO:0000256" key="6">
    <source>
        <dbReference type="ARBA" id="ARBA00022989"/>
    </source>
</evidence>
<gene>
    <name evidence="12" type="ORF">E3Q17_02990</name>
</gene>
<evidence type="ECO:0000256" key="11">
    <source>
        <dbReference type="RuleBase" id="RU003750"/>
    </source>
</evidence>
<dbReference type="Pfam" id="PF01066">
    <property type="entry name" value="CDP-OH_P_transf"/>
    <property type="match status" value="1"/>
</dbReference>
<keyword evidence="4 11" id="KW-0808">Transferase</keyword>
<dbReference type="GO" id="GO:0016020">
    <property type="term" value="C:membrane"/>
    <property type="evidence" value="ECO:0007669"/>
    <property type="project" value="UniProtKB-SubCell"/>
</dbReference>
<dbReference type="InterPro" id="IPR000462">
    <property type="entry name" value="CDP-OH_P_trans"/>
</dbReference>
<dbReference type="Proteomes" id="UP000307169">
    <property type="component" value="Unassembled WGS sequence"/>
</dbReference>
<dbReference type="InterPro" id="IPR004570">
    <property type="entry name" value="Phosphatidylglycerol_P_synth"/>
</dbReference>
<protein>
    <recommendedName>
        <fullName evidence="14">CDP-diacylglycerol--glycerol-3-phosphate 3-phosphatidyltransferase</fullName>
    </recommendedName>
</protein>
<sequence length="236" mass="25930">MLRSSCGLNIRNIRRSTLLLSRFNTLRFQSNKPTKHENIWTIPNALTASRIVSCLPLGYSICMHDYKTATAILVYAGVSDALDGFLARRYNMGSVLGSILDPAADKALMSGKAKATLTCTLTYAGMIPLPLAVIILGRDVGLSLSAFYIRYASLSEPKTFKRYWDFSIPSAEVKPTNISKYNTFLQLILMGATTVSPLIGFDTAILLQSLQWTVGGTTIASALSYIRNKNAVRYLN</sequence>
<comment type="subcellular location">
    <subcellularLocation>
        <location evidence="1">Membrane</location>
        <topology evidence="1">Multi-pass membrane protein</topology>
    </subcellularLocation>
</comment>
<dbReference type="GO" id="GO:0032049">
    <property type="term" value="P:cardiolipin biosynthetic process"/>
    <property type="evidence" value="ECO:0007669"/>
    <property type="project" value="TreeGrafter"/>
</dbReference>
<keyword evidence="9" id="KW-0594">Phospholipid biosynthesis</keyword>
<dbReference type="PANTHER" id="PTHR14269">
    <property type="entry name" value="CDP-DIACYLGLYCEROL--GLYCEROL-3-PHOSPHATE 3-PHOSPHATIDYLTRANSFERASE-RELATED"/>
    <property type="match status" value="1"/>
</dbReference>
<evidence type="ECO:0000256" key="9">
    <source>
        <dbReference type="ARBA" id="ARBA00023209"/>
    </source>
</evidence>
<keyword evidence="5" id="KW-0812">Transmembrane</keyword>
<dbReference type="EMBL" id="SPRH01000037">
    <property type="protein sequence ID" value="TIB98479.1"/>
    <property type="molecule type" value="Genomic_DNA"/>
</dbReference>
<dbReference type="Gene3D" id="1.20.120.1760">
    <property type="match status" value="1"/>
</dbReference>
<dbReference type="InterPro" id="IPR043130">
    <property type="entry name" value="CDP-OH_PTrfase_TM_dom"/>
</dbReference>
<evidence type="ECO:0000256" key="7">
    <source>
        <dbReference type="ARBA" id="ARBA00023098"/>
    </source>
</evidence>
<comment type="caution">
    <text evidence="12">The sequence shown here is derived from an EMBL/GenBank/DDBJ whole genome shotgun (WGS) entry which is preliminary data.</text>
</comment>
<keyword evidence="10" id="KW-1208">Phospholipid metabolism</keyword>
<keyword evidence="3" id="KW-0444">Lipid biosynthesis</keyword>
<evidence type="ECO:0000256" key="3">
    <source>
        <dbReference type="ARBA" id="ARBA00022516"/>
    </source>
</evidence>
<dbReference type="GO" id="GO:0043337">
    <property type="term" value="F:cardiolipin synthase (CMP-forming)"/>
    <property type="evidence" value="ECO:0007669"/>
    <property type="project" value="TreeGrafter"/>
</dbReference>
<evidence type="ECO:0000256" key="1">
    <source>
        <dbReference type="ARBA" id="ARBA00004141"/>
    </source>
</evidence>
<dbReference type="AlphaFoldDB" id="A0A4T0PJS6"/>
<evidence type="ECO:0000313" key="12">
    <source>
        <dbReference type="EMBL" id="TIB98479.1"/>
    </source>
</evidence>
<dbReference type="PIRSF" id="PIRSF000847">
    <property type="entry name" value="Phos_ph_gly_syn"/>
    <property type="match status" value="1"/>
</dbReference>
<reference evidence="12 13" key="1">
    <citation type="submission" date="2019-03" db="EMBL/GenBank/DDBJ databases">
        <title>Sequencing 25 genomes of Wallemia mellicola.</title>
        <authorList>
            <person name="Gostincar C."/>
        </authorList>
    </citation>
    <scope>NUCLEOTIDE SEQUENCE [LARGE SCALE GENOMIC DNA]</scope>
    <source>
        <strain evidence="12 13">EXF-1262</strain>
    </source>
</reference>
<evidence type="ECO:0000256" key="5">
    <source>
        <dbReference type="ARBA" id="ARBA00022692"/>
    </source>
</evidence>
<dbReference type="InterPro" id="IPR048254">
    <property type="entry name" value="CDP_ALCOHOL_P_TRANSF_CS"/>
</dbReference>
<keyword evidence="8" id="KW-0472">Membrane</keyword>
<name>A0A4T0PJS6_9BASI</name>
<keyword evidence="7" id="KW-0443">Lipid metabolism</keyword>
<evidence type="ECO:0000256" key="8">
    <source>
        <dbReference type="ARBA" id="ARBA00023136"/>
    </source>
</evidence>
<organism evidence="12 13">
    <name type="scientific">Wallemia mellicola</name>
    <dbReference type="NCBI Taxonomy" id="1708541"/>
    <lineage>
        <taxon>Eukaryota</taxon>
        <taxon>Fungi</taxon>
        <taxon>Dikarya</taxon>
        <taxon>Basidiomycota</taxon>
        <taxon>Wallemiomycotina</taxon>
        <taxon>Wallemiomycetes</taxon>
        <taxon>Wallemiales</taxon>
        <taxon>Wallemiaceae</taxon>
        <taxon>Wallemia</taxon>
    </lineage>
</organism>
<dbReference type="InterPro" id="IPR050324">
    <property type="entry name" value="CDP-alcohol_PTase-I"/>
</dbReference>
<evidence type="ECO:0000256" key="10">
    <source>
        <dbReference type="ARBA" id="ARBA00023264"/>
    </source>
</evidence>
<accession>A0A4T0PJS6</accession>